<keyword evidence="2" id="KW-1185">Reference proteome</keyword>
<comment type="caution">
    <text evidence="1">The sequence shown here is derived from an EMBL/GenBank/DDBJ whole genome shotgun (WGS) entry which is preliminary data.</text>
</comment>
<evidence type="ECO:0000313" key="1">
    <source>
        <dbReference type="EMBL" id="RXH86855.1"/>
    </source>
</evidence>
<gene>
    <name evidence="1" type="ORF">DVH24_022128</name>
</gene>
<sequence length="78" mass="8518">MGVDHLSLICIFSSLPSTRPFGISQASSSIGTPKLSEFAREQSQDGNKIVRVRSGPKADNIVLRRSRAWDMVGARAKM</sequence>
<protein>
    <submittedName>
        <fullName evidence="1">Uncharacterized protein</fullName>
    </submittedName>
</protein>
<name>A0A498IWZ4_MALDO</name>
<evidence type="ECO:0000313" key="2">
    <source>
        <dbReference type="Proteomes" id="UP000290289"/>
    </source>
</evidence>
<accession>A0A498IWZ4</accession>
<dbReference type="Proteomes" id="UP000290289">
    <property type="component" value="Chromosome 10"/>
</dbReference>
<reference evidence="1 2" key="1">
    <citation type="submission" date="2018-10" db="EMBL/GenBank/DDBJ databases">
        <title>A high-quality apple genome assembly.</title>
        <authorList>
            <person name="Hu J."/>
        </authorList>
    </citation>
    <scope>NUCLEOTIDE SEQUENCE [LARGE SCALE GENOMIC DNA]</scope>
    <source>
        <strain evidence="2">cv. HFTH1</strain>
        <tissue evidence="1">Young leaf</tissue>
    </source>
</reference>
<dbReference type="EMBL" id="RDQH01000336">
    <property type="protein sequence ID" value="RXH86855.1"/>
    <property type="molecule type" value="Genomic_DNA"/>
</dbReference>
<organism evidence="1 2">
    <name type="scientific">Malus domestica</name>
    <name type="common">Apple</name>
    <name type="synonym">Pyrus malus</name>
    <dbReference type="NCBI Taxonomy" id="3750"/>
    <lineage>
        <taxon>Eukaryota</taxon>
        <taxon>Viridiplantae</taxon>
        <taxon>Streptophyta</taxon>
        <taxon>Embryophyta</taxon>
        <taxon>Tracheophyta</taxon>
        <taxon>Spermatophyta</taxon>
        <taxon>Magnoliopsida</taxon>
        <taxon>eudicotyledons</taxon>
        <taxon>Gunneridae</taxon>
        <taxon>Pentapetalae</taxon>
        <taxon>rosids</taxon>
        <taxon>fabids</taxon>
        <taxon>Rosales</taxon>
        <taxon>Rosaceae</taxon>
        <taxon>Amygdaloideae</taxon>
        <taxon>Maleae</taxon>
        <taxon>Malus</taxon>
    </lineage>
</organism>
<dbReference type="AlphaFoldDB" id="A0A498IWZ4"/>
<proteinExistence type="predicted"/>